<name>A0ABU0DID9_9HYPH</name>
<sequence length="354" mass="37146">MSEDTVTPLWTLTRVSQIDGKNLSLTLDGESTPKVEITPEGKATFNTSMTVVGAVVMEAAVTAGAGLTVNGELKVNGPVLATGTIAAAQGLTGLGAVPIGAILMWSGDPAKLPAGWFLCNGGGWLANGDPIPDLRSQFIVGHDPASTDYKQVHNRGGTSESTLKVENLPKDDALTLKELVVSVPYIDGDNNALSRNVGRDVKVGTNGSSKPFDNRPPWYALAYIIYSGAGAVACADPNMRAVLRNDQFLSAGQGIASPSGRYALTMAAGGTLRLLDMQDKALPKQLWVAKQGESEAFGVEARMQPDSNFVMYDGNRSATFASDTFKKGGVLLRVTDDGKVTIDGADGKSVWSKP</sequence>
<dbReference type="EMBL" id="JAUSUH010000005">
    <property type="protein sequence ID" value="MDQ0348159.1"/>
    <property type="molecule type" value="Genomic_DNA"/>
</dbReference>
<dbReference type="InterPro" id="IPR036426">
    <property type="entry name" value="Bulb-type_lectin_dom_sf"/>
</dbReference>
<reference evidence="2 3" key="1">
    <citation type="submission" date="2023-07" db="EMBL/GenBank/DDBJ databases">
        <title>Genomic Encyclopedia of Type Strains, Phase IV (KMG-IV): sequencing the most valuable type-strain genomes for metagenomic binning, comparative biology and taxonomic classification.</title>
        <authorList>
            <person name="Goeker M."/>
        </authorList>
    </citation>
    <scope>NUCLEOTIDE SEQUENCE [LARGE SCALE GENOMIC DNA]</scope>
    <source>
        <strain evidence="2 3">DSM 1277</strain>
    </source>
</reference>
<dbReference type="Gene3D" id="2.90.10.10">
    <property type="entry name" value="Bulb-type lectin domain"/>
    <property type="match status" value="1"/>
</dbReference>
<feature type="domain" description="Bulb-type lectin" evidence="1">
    <location>
        <begin position="240"/>
        <end position="354"/>
    </location>
</feature>
<proteinExistence type="predicted"/>
<keyword evidence="3" id="KW-1185">Reference proteome</keyword>
<dbReference type="Proteomes" id="UP001238467">
    <property type="component" value="Unassembled WGS sequence"/>
</dbReference>
<evidence type="ECO:0000313" key="3">
    <source>
        <dbReference type="Proteomes" id="UP001238467"/>
    </source>
</evidence>
<organism evidence="2 3">
    <name type="scientific">Ancylobacter vacuolatus</name>
    <dbReference type="NCBI Taxonomy" id="223389"/>
    <lineage>
        <taxon>Bacteria</taxon>
        <taxon>Pseudomonadati</taxon>
        <taxon>Pseudomonadota</taxon>
        <taxon>Alphaproteobacteria</taxon>
        <taxon>Hyphomicrobiales</taxon>
        <taxon>Xanthobacteraceae</taxon>
        <taxon>Ancylobacter</taxon>
    </lineage>
</organism>
<comment type="caution">
    <text evidence="2">The sequence shown here is derived from an EMBL/GenBank/DDBJ whole genome shotgun (WGS) entry which is preliminary data.</text>
</comment>
<evidence type="ECO:0000259" key="1">
    <source>
        <dbReference type="PROSITE" id="PS50927"/>
    </source>
</evidence>
<protein>
    <recommendedName>
        <fullName evidence="1">Bulb-type lectin domain-containing protein</fullName>
    </recommendedName>
</protein>
<dbReference type="SMART" id="SM00108">
    <property type="entry name" value="B_lectin"/>
    <property type="match status" value="1"/>
</dbReference>
<evidence type="ECO:0000313" key="2">
    <source>
        <dbReference type="EMBL" id="MDQ0348159.1"/>
    </source>
</evidence>
<dbReference type="PROSITE" id="PS50927">
    <property type="entry name" value="BULB_LECTIN"/>
    <property type="match status" value="1"/>
</dbReference>
<dbReference type="CDD" id="cd22641">
    <property type="entry name" value="C24-like"/>
    <property type="match status" value="1"/>
</dbReference>
<dbReference type="RefSeq" id="WP_307060852.1">
    <property type="nucleotide sequence ID" value="NZ_JAUSUH010000005.1"/>
</dbReference>
<dbReference type="SUPFAM" id="SSF51110">
    <property type="entry name" value="alpha-D-mannose-specific plant lectins"/>
    <property type="match status" value="1"/>
</dbReference>
<dbReference type="InterPro" id="IPR001480">
    <property type="entry name" value="Bulb-type_lectin_dom"/>
</dbReference>
<dbReference type="SUPFAM" id="SSF88874">
    <property type="entry name" value="Receptor-binding domain of short tail fibre protein gp12"/>
    <property type="match status" value="1"/>
</dbReference>
<gene>
    <name evidence="2" type="ORF">J2S76_002588</name>
</gene>
<accession>A0ABU0DID9</accession>